<accession>A0A8T1PU45</accession>
<dbReference type="AlphaFoldDB" id="A0A8T1PU45"/>
<dbReference type="Proteomes" id="UP000811609">
    <property type="component" value="Chromosome 7"/>
</dbReference>
<sequence>MVTTRHAWMLILRGEKETKKKKKIDGKIARNRSRIIVLLEKRQHASKDKQNLYITRTQCNTISLHDGYIPVGVLKLELTMISIYYNRLINHQILPQYSSIPGYRGWKLIRVTFISGGSAKSHKSSE</sequence>
<keyword evidence="2" id="KW-1185">Reference proteome</keyword>
<dbReference type="EMBL" id="CM031815">
    <property type="protein sequence ID" value="KAG6647706.1"/>
    <property type="molecule type" value="Genomic_DNA"/>
</dbReference>
<reference evidence="1" key="1">
    <citation type="submission" date="2020-12" db="EMBL/GenBank/DDBJ databases">
        <title>WGS assembly of Carya illinoinensis cv. Pawnee.</title>
        <authorList>
            <person name="Platts A."/>
            <person name="Shu S."/>
            <person name="Wright S."/>
            <person name="Barry K."/>
            <person name="Edger P."/>
            <person name="Pires J.C."/>
            <person name="Schmutz J."/>
        </authorList>
    </citation>
    <scope>NUCLEOTIDE SEQUENCE</scope>
    <source>
        <tissue evidence="1">Leaf</tissue>
    </source>
</reference>
<comment type="caution">
    <text evidence="1">The sequence shown here is derived from an EMBL/GenBank/DDBJ whole genome shotgun (WGS) entry which is preliminary data.</text>
</comment>
<protein>
    <submittedName>
        <fullName evidence="1">Uncharacterized protein</fullName>
    </submittedName>
</protein>
<evidence type="ECO:0000313" key="2">
    <source>
        <dbReference type="Proteomes" id="UP000811609"/>
    </source>
</evidence>
<organism evidence="1 2">
    <name type="scientific">Carya illinoinensis</name>
    <name type="common">Pecan</name>
    <dbReference type="NCBI Taxonomy" id="32201"/>
    <lineage>
        <taxon>Eukaryota</taxon>
        <taxon>Viridiplantae</taxon>
        <taxon>Streptophyta</taxon>
        <taxon>Embryophyta</taxon>
        <taxon>Tracheophyta</taxon>
        <taxon>Spermatophyta</taxon>
        <taxon>Magnoliopsida</taxon>
        <taxon>eudicotyledons</taxon>
        <taxon>Gunneridae</taxon>
        <taxon>Pentapetalae</taxon>
        <taxon>rosids</taxon>
        <taxon>fabids</taxon>
        <taxon>Fagales</taxon>
        <taxon>Juglandaceae</taxon>
        <taxon>Carya</taxon>
    </lineage>
</organism>
<gene>
    <name evidence="1" type="ORF">CIPAW_07G097400</name>
</gene>
<proteinExistence type="predicted"/>
<name>A0A8T1PU45_CARIL</name>
<evidence type="ECO:0000313" key="1">
    <source>
        <dbReference type="EMBL" id="KAG6647706.1"/>
    </source>
</evidence>